<feature type="signal peptide" evidence="1">
    <location>
        <begin position="1"/>
        <end position="33"/>
    </location>
</feature>
<proteinExistence type="predicted"/>
<geneLocation type="plasmid" evidence="2 3">
    <name>pMRAD01</name>
</geneLocation>
<dbReference type="AlphaFoldDB" id="B1M8H7"/>
<organism evidence="2 3">
    <name type="scientific">Methylobacterium radiotolerans (strain ATCC 27329 / DSM 1819 / JCM 2831 / NBRC 15690 / NCIMB 10815 / 0-1)</name>
    <dbReference type="NCBI Taxonomy" id="426355"/>
    <lineage>
        <taxon>Bacteria</taxon>
        <taxon>Pseudomonadati</taxon>
        <taxon>Pseudomonadota</taxon>
        <taxon>Alphaproteobacteria</taxon>
        <taxon>Hyphomicrobiales</taxon>
        <taxon>Methylobacteriaceae</taxon>
        <taxon>Methylobacterium</taxon>
    </lineage>
</organism>
<dbReference type="PATRIC" id="fig|426355.14.peg.5971"/>
<name>B1M8H7_METRJ</name>
<dbReference type="EMBL" id="CP001002">
    <property type="protein sequence ID" value="ACB27802.1"/>
    <property type="molecule type" value="Genomic_DNA"/>
</dbReference>
<gene>
    <name evidence="2" type="ordered locus">Mrad2831_5863</name>
</gene>
<dbReference type="KEGG" id="mrd:Mrad2831_5863"/>
<dbReference type="eggNOG" id="ENOG50341AB">
    <property type="taxonomic scope" value="Bacteria"/>
</dbReference>
<dbReference type="Proteomes" id="UP000006589">
    <property type="component" value="Plasmid pMRAD01"/>
</dbReference>
<reference evidence="2 3" key="1">
    <citation type="submission" date="2008-03" db="EMBL/GenBank/DDBJ databases">
        <title>Complete sequence of plasmid1 of Methylobacterium radiotolerans JCM 2831.</title>
        <authorList>
            <consortium name="US DOE Joint Genome Institute"/>
            <person name="Copeland A."/>
            <person name="Lucas S."/>
            <person name="Lapidus A."/>
            <person name="Glavina del Rio T."/>
            <person name="Dalin E."/>
            <person name="Tice H."/>
            <person name="Bruce D."/>
            <person name="Goodwin L."/>
            <person name="Pitluck S."/>
            <person name="Kiss H."/>
            <person name="Brettin T."/>
            <person name="Detter J.C."/>
            <person name="Han C."/>
            <person name="Kuske C.R."/>
            <person name="Schmutz J."/>
            <person name="Larimer F."/>
            <person name="Land M."/>
            <person name="Hauser L."/>
            <person name="Kyrpides N."/>
            <person name="Mikhailova N."/>
            <person name="Marx C.J."/>
            <person name="Richardson P."/>
        </authorList>
    </citation>
    <scope>NUCLEOTIDE SEQUENCE [LARGE SCALE GENOMIC DNA]</scope>
    <source>
        <strain evidence="3">ATCC 27329 / DSM 1819 / JCM 2831 / NBRC 15690 / NCIMB 10815 / 0-1</strain>
        <plasmid evidence="3">Plasmid pMRAD01</plasmid>
    </source>
</reference>
<keyword evidence="1" id="KW-0732">Signal</keyword>
<sequence>MGFILTRTLRHTVSSRLVAVSVSALMIVPAARAAGNLEAALRTVPDSALATSDPMPIVFLDVRALSEAAGGALSDAALRRMAFHESIRPLNVLSYGGARTWTETAGIPFDDISYFAAFGQPPARVSYWGLATKAAADNLIGKLQDRTFRPVTTAPRILANGEPRAVSLRNRQPTNPWSGPMGETSAVLAIDRVVAQASAAADLENLTGVGRSAADHGAVATALAGMATADDRDPGAIVQAAVVTPLMGTPPGDPAAVLSAPTEMAAKAKAIDDRREQDPDGVPAYAGGLVADYQGKAGPALLVSLAYPDCRTAGRAVAALKARWQAGMAPAASLDGRTVESPRRGCAAVLRVAQAQGAKPPFAAFIETYRQRGFNVLQIGTQR</sequence>
<dbReference type="OrthoDB" id="7945156at2"/>
<evidence type="ECO:0000313" key="2">
    <source>
        <dbReference type="EMBL" id="ACB27802.1"/>
    </source>
</evidence>
<dbReference type="HOGENOM" id="CLU_721222_0_0_5"/>
<feature type="chain" id="PRO_5002765793" evidence="1">
    <location>
        <begin position="34"/>
        <end position="383"/>
    </location>
</feature>
<accession>B1M8H7</accession>
<keyword evidence="2" id="KW-0614">Plasmid</keyword>
<evidence type="ECO:0000256" key="1">
    <source>
        <dbReference type="SAM" id="SignalP"/>
    </source>
</evidence>
<protein>
    <submittedName>
        <fullName evidence="2">Uncharacterized protein</fullName>
    </submittedName>
</protein>
<evidence type="ECO:0000313" key="3">
    <source>
        <dbReference type="Proteomes" id="UP000006589"/>
    </source>
</evidence>